<organism evidence="1 2">
    <name type="scientific">Neurospora tetraspora</name>
    <dbReference type="NCBI Taxonomy" id="94610"/>
    <lineage>
        <taxon>Eukaryota</taxon>
        <taxon>Fungi</taxon>
        <taxon>Dikarya</taxon>
        <taxon>Ascomycota</taxon>
        <taxon>Pezizomycotina</taxon>
        <taxon>Sordariomycetes</taxon>
        <taxon>Sordariomycetidae</taxon>
        <taxon>Sordariales</taxon>
        <taxon>Sordariaceae</taxon>
        <taxon>Neurospora</taxon>
    </lineage>
</organism>
<dbReference type="Proteomes" id="UP001278500">
    <property type="component" value="Unassembled WGS sequence"/>
</dbReference>
<dbReference type="AlphaFoldDB" id="A0AAE0JM25"/>
<reference evidence="1" key="1">
    <citation type="journal article" date="2023" name="Mol. Phylogenet. Evol.">
        <title>Genome-scale phylogeny and comparative genomics of the fungal order Sordariales.</title>
        <authorList>
            <person name="Hensen N."/>
            <person name="Bonometti L."/>
            <person name="Westerberg I."/>
            <person name="Brannstrom I.O."/>
            <person name="Guillou S."/>
            <person name="Cros-Aarteil S."/>
            <person name="Calhoun S."/>
            <person name="Haridas S."/>
            <person name="Kuo A."/>
            <person name="Mondo S."/>
            <person name="Pangilinan J."/>
            <person name="Riley R."/>
            <person name="LaButti K."/>
            <person name="Andreopoulos B."/>
            <person name="Lipzen A."/>
            <person name="Chen C."/>
            <person name="Yan M."/>
            <person name="Daum C."/>
            <person name="Ng V."/>
            <person name="Clum A."/>
            <person name="Steindorff A."/>
            <person name="Ohm R.A."/>
            <person name="Martin F."/>
            <person name="Silar P."/>
            <person name="Natvig D.O."/>
            <person name="Lalanne C."/>
            <person name="Gautier V."/>
            <person name="Ament-Velasquez S.L."/>
            <person name="Kruys A."/>
            <person name="Hutchinson M.I."/>
            <person name="Powell A.J."/>
            <person name="Barry K."/>
            <person name="Miller A.N."/>
            <person name="Grigoriev I.V."/>
            <person name="Debuchy R."/>
            <person name="Gladieux P."/>
            <person name="Hiltunen Thoren M."/>
            <person name="Johannesson H."/>
        </authorList>
    </citation>
    <scope>NUCLEOTIDE SEQUENCE</scope>
    <source>
        <strain evidence="1">CBS 560.94</strain>
    </source>
</reference>
<dbReference type="EMBL" id="JAUEPP010000001">
    <property type="protein sequence ID" value="KAK3354091.1"/>
    <property type="molecule type" value="Genomic_DNA"/>
</dbReference>
<dbReference type="GeneID" id="87861174"/>
<feature type="non-terminal residue" evidence="1">
    <location>
        <position position="1"/>
    </location>
</feature>
<dbReference type="RefSeq" id="XP_062685469.1">
    <property type="nucleotide sequence ID" value="XM_062824020.1"/>
</dbReference>
<keyword evidence="2" id="KW-1185">Reference proteome</keyword>
<protein>
    <submittedName>
        <fullName evidence="1">Uncharacterized protein</fullName>
    </submittedName>
</protein>
<evidence type="ECO:0000313" key="1">
    <source>
        <dbReference type="EMBL" id="KAK3354091.1"/>
    </source>
</evidence>
<comment type="caution">
    <text evidence="1">The sequence shown here is derived from an EMBL/GenBank/DDBJ whole genome shotgun (WGS) entry which is preliminary data.</text>
</comment>
<sequence>AEGILLYFNGGYLEAILIVDYLFQYFWNDYYNYTAKEKAIRDFEKLKMRLFK</sequence>
<gene>
    <name evidence="1" type="ORF">B0H65DRAFT_416035</name>
</gene>
<proteinExistence type="predicted"/>
<evidence type="ECO:0000313" key="2">
    <source>
        <dbReference type="Proteomes" id="UP001278500"/>
    </source>
</evidence>
<reference evidence="1" key="2">
    <citation type="submission" date="2023-06" db="EMBL/GenBank/DDBJ databases">
        <authorList>
            <consortium name="Lawrence Berkeley National Laboratory"/>
            <person name="Haridas S."/>
            <person name="Hensen N."/>
            <person name="Bonometti L."/>
            <person name="Westerberg I."/>
            <person name="Brannstrom I.O."/>
            <person name="Guillou S."/>
            <person name="Cros-Aarteil S."/>
            <person name="Calhoun S."/>
            <person name="Kuo A."/>
            <person name="Mondo S."/>
            <person name="Pangilinan J."/>
            <person name="Riley R."/>
            <person name="Labutti K."/>
            <person name="Andreopoulos B."/>
            <person name="Lipzen A."/>
            <person name="Chen C."/>
            <person name="Yanf M."/>
            <person name="Daum C."/>
            <person name="Ng V."/>
            <person name="Clum A."/>
            <person name="Steindorff A."/>
            <person name="Ohm R."/>
            <person name="Martin F."/>
            <person name="Silar P."/>
            <person name="Natvig D."/>
            <person name="Lalanne C."/>
            <person name="Gautier V."/>
            <person name="Ament-Velasquez S.L."/>
            <person name="Kruys A."/>
            <person name="Hutchinson M.I."/>
            <person name="Powell A.J."/>
            <person name="Barry K."/>
            <person name="Miller A.N."/>
            <person name="Grigoriev I.V."/>
            <person name="Debuchy R."/>
            <person name="Gladieux P."/>
            <person name="Thoren M.H."/>
            <person name="Johannesson H."/>
        </authorList>
    </citation>
    <scope>NUCLEOTIDE SEQUENCE</scope>
    <source>
        <strain evidence="1">CBS 560.94</strain>
    </source>
</reference>
<name>A0AAE0JM25_9PEZI</name>
<accession>A0AAE0JM25</accession>